<protein>
    <submittedName>
        <fullName evidence="1">Uncharacterized protein</fullName>
    </submittedName>
</protein>
<sequence length="240" mass="26396">MVNELNVGLFIFSNKVEPSTTILTKIENAKLKALPFSPVMQGDAPASKIQGFPGTILVQSIPRRAAKNDPCSESVKIFNGRLYQLLFRKCENLLLTITPALKKLTPLSVDWIGTTRPHHRSPVPESPYHQSNHLLSCLPSVDQDRWDLTPPSASVPESPYHQSNHLLNCLPSVDQDRWDLTPPSASVPESPYHQSNHLLSCMTSVDQDRWDLTPPSASGPGISLSPIQPSVELSAISRPG</sequence>
<comment type="caution">
    <text evidence="1">The sequence shown here is derived from an EMBL/GenBank/DDBJ whole genome shotgun (WGS) entry which is preliminary data.</text>
</comment>
<keyword evidence="2" id="KW-1185">Reference proteome</keyword>
<organism evidence="1 2">
    <name type="scientific">Elysia crispata</name>
    <name type="common">lettuce slug</name>
    <dbReference type="NCBI Taxonomy" id="231223"/>
    <lineage>
        <taxon>Eukaryota</taxon>
        <taxon>Metazoa</taxon>
        <taxon>Spiralia</taxon>
        <taxon>Lophotrochozoa</taxon>
        <taxon>Mollusca</taxon>
        <taxon>Gastropoda</taxon>
        <taxon>Heterobranchia</taxon>
        <taxon>Euthyneura</taxon>
        <taxon>Panpulmonata</taxon>
        <taxon>Sacoglossa</taxon>
        <taxon>Placobranchoidea</taxon>
        <taxon>Plakobranchidae</taxon>
        <taxon>Elysia</taxon>
    </lineage>
</organism>
<evidence type="ECO:0000313" key="2">
    <source>
        <dbReference type="Proteomes" id="UP001283361"/>
    </source>
</evidence>
<name>A0AAE0Y912_9GAST</name>
<dbReference type="EMBL" id="JAWDGP010006658">
    <property type="protein sequence ID" value="KAK3737314.1"/>
    <property type="molecule type" value="Genomic_DNA"/>
</dbReference>
<evidence type="ECO:0000313" key="1">
    <source>
        <dbReference type="EMBL" id="KAK3737314.1"/>
    </source>
</evidence>
<gene>
    <name evidence="1" type="ORF">RRG08_067380</name>
</gene>
<dbReference type="Proteomes" id="UP001283361">
    <property type="component" value="Unassembled WGS sequence"/>
</dbReference>
<accession>A0AAE0Y912</accession>
<dbReference type="AlphaFoldDB" id="A0AAE0Y912"/>
<proteinExistence type="predicted"/>
<reference evidence="1" key="1">
    <citation type="journal article" date="2023" name="G3 (Bethesda)">
        <title>A reference genome for the long-term kleptoplast-retaining sea slug Elysia crispata morphotype clarki.</title>
        <authorList>
            <person name="Eastman K.E."/>
            <person name="Pendleton A.L."/>
            <person name="Shaikh M.A."/>
            <person name="Suttiyut T."/>
            <person name="Ogas R."/>
            <person name="Tomko P."/>
            <person name="Gavelis G."/>
            <person name="Widhalm J.R."/>
            <person name="Wisecaver J.H."/>
        </authorList>
    </citation>
    <scope>NUCLEOTIDE SEQUENCE</scope>
    <source>
        <strain evidence="1">ECLA1</strain>
    </source>
</reference>